<feature type="disulfide bond" evidence="5">
    <location>
        <begin position="19"/>
        <end position="118"/>
    </location>
</feature>
<dbReference type="GO" id="GO:0051045">
    <property type="term" value="P:negative regulation of membrane protein ectodomain proteolysis"/>
    <property type="evidence" value="ECO:0007669"/>
    <property type="project" value="TreeGrafter"/>
</dbReference>
<evidence type="ECO:0000256" key="2">
    <source>
        <dbReference type="ARBA" id="ARBA00022525"/>
    </source>
</evidence>
<dbReference type="AlphaFoldDB" id="A0AAF3J436"/>
<accession>A0AAF3J436</accession>
<dbReference type="PANTHER" id="PTHR11844:SF29">
    <property type="entry name" value="METALLOPROTEINASE INHIBITOR TAG-225-RELATED"/>
    <property type="match status" value="1"/>
</dbReference>
<keyword evidence="4" id="KW-0479">Metal-binding</keyword>
<dbReference type="PROSITE" id="PS50189">
    <property type="entry name" value="NTR"/>
    <property type="match status" value="1"/>
</dbReference>
<reference evidence="9" key="1">
    <citation type="submission" date="2024-02" db="UniProtKB">
        <authorList>
            <consortium name="WormBaseParasite"/>
        </authorList>
    </citation>
    <scope>IDENTIFICATION</scope>
</reference>
<keyword evidence="3 5" id="KW-1015">Disulfide bond</keyword>
<feature type="binding site" evidence="4">
    <location>
        <position position="17"/>
    </location>
    <ligand>
        <name>Zn(2+)</name>
        <dbReference type="ChEBI" id="CHEBI:29105"/>
        <note>ligand shared with metalloproteinase partner</note>
    </ligand>
</feature>
<evidence type="ECO:0000259" key="7">
    <source>
        <dbReference type="PROSITE" id="PS50189"/>
    </source>
</evidence>
<dbReference type="SUPFAM" id="SSF50242">
    <property type="entry name" value="TIMP-like"/>
    <property type="match status" value="1"/>
</dbReference>
<dbReference type="Gene3D" id="2.40.50.120">
    <property type="match status" value="1"/>
</dbReference>
<evidence type="ECO:0000313" key="8">
    <source>
        <dbReference type="Proteomes" id="UP000887575"/>
    </source>
</evidence>
<feature type="signal peptide" evidence="6">
    <location>
        <begin position="1"/>
        <end position="16"/>
    </location>
</feature>
<feature type="domain" description="NTR" evidence="7">
    <location>
        <begin position="17"/>
        <end position="153"/>
    </location>
</feature>
<comment type="subcellular location">
    <subcellularLocation>
        <location evidence="1">Secreted</location>
    </subcellularLocation>
</comment>
<dbReference type="Proteomes" id="UP000887575">
    <property type="component" value="Unassembled WGS sequence"/>
</dbReference>
<dbReference type="GO" id="GO:0031012">
    <property type="term" value="C:extracellular matrix"/>
    <property type="evidence" value="ECO:0007669"/>
    <property type="project" value="TreeGrafter"/>
</dbReference>
<keyword evidence="4" id="KW-0862">Zinc</keyword>
<name>A0AAF3J436_9BILA</name>
<dbReference type="PANTHER" id="PTHR11844">
    <property type="entry name" value="METALLOPROTEASE INHIBITOR"/>
    <property type="match status" value="1"/>
</dbReference>
<dbReference type="InterPro" id="IPR001820">
    <property type="entry name" value="TIMP"/>
</dbReference>
<dbReference type="InterPro" id="IPR008993">
    <property type="entry name" value="TIMP-like_OB-fold"/>
</dbReference>
<dbReference type="FunFam" id="2.40.50.120:FF:000024">
    <property type="entry name" value="Putative metalloproteinase inhibitor tag-225"/>
    <property type="match status" value="1"/>
</dbReference>
<dbReference type="GO" id="GO:0046872">
    <property type="term" value="F:metal ion binding"/>
    <property type="evidence" value="ECO:0007669"/>
    <property type="project" value="UniProtKB-KW"/>
</dbReference>
<dbReference type="Pfam" id="PF00965">
    <property type="entry name" value="TIMP"/>
    <property type="match status" value="1"/>
</dbReference>
<sequence>MKFLLVFCAFLSIAFACKCQDLSAKDAFCRATWVSHLKVKLRITKQPLPEGSTRKGLNNLRYGVEHLQVFKKPSNLSTLPNEIFTPSEPPACGLIVEAGREYLLAGSLNGDALYTVLCGQILPDNKLGETIESRLEWKNIPNGYEKVLQGFQC</sequence>
<keyword evidence="2" id="KW-0964">Secreted</keyword>
<dbReference type="InterPro" id="IPR001134">
    <property type="entry name" value="Netrin_domain"/>
</dbReference>
<feature type="chain" id="PRO_5042153768" evidence="6">
    <location>
        <begin position="17"/>
        <end position="153"/>
    </location>
</feature>
<dbReference type="GO" id="GO:0005615">
    <property type="term" value="C:extracellular space"/>
    <property type="evidence" value="ECO:0007669"/>
    <property type="project" value="TreeGrafter"/>
</dbReference>
<keyword evidence="8" id="KW-1185">Reference proteome</keyword>
<evidence type="ECO:0000256" key="1">
    <source>
        <dbReference type="ARBA" id="ARBA00004613"/>
    </source>
</evidence>
<feature type="disulfide bond" evidence="5">
    <location>
        <begin position="17"/>
        <end position="92"/>
    </location>
</feature>
<evidence type="ECO:0000256" key="5">
    <source>
        <dbReference type="PIRSR" id="PIRSR601820-3"/>
    </source>
</evidence>
<evidence type="ECO:0000256" key="6">
    <source>
        <dbReference type="SAM" id="SignalP"/>
    </source>
</evidence>
<evidence type="ECO:0000256" key="3">
    <source>
        <dbReference type="ARBA" id="ARBA00023157"/>
    </source>
</evidence>
<proteinExistence type="predicted"/>
<protein>
    <submittedName>
        <fullName evidence="9">NTR domain-containing protein</fullName>
    </submittedName>
</protein>
<dbReference type="CDD" id="cd03577">
    <property type="entry name" value="NTR_TIMP_like"/>
    <property type="match status" value="1"/>
</dbReference>
<keyword evidence="6" id="KW-0732">Signal</keyword>
<dbReference type="WBParaSite" id="MBELARI_LOCUS14955">
    <property type="protein sequence ID" value="MBELARI_LOCUS14955"/>
    <property type="gene ID" value="MBELARI_LOCUS14955"/>
</dbReference>
<dbReference type="PROSITE" id="PS51257">
    <property type="entry name" value="PROKAR_LIPOPROTEIN"/>
    <property type="match status" value="1"/>
</dbReference>
<dbReference type="GO" id="GO:0008191">
    <property type="term" value="F:metalloendopeptidase inhibitor activity"/>
    <property type="evidence" value="ECO:0007669"/>
    <property type="project" value="InterPro"/>
</dbReference>
<organism evidence="8 9">
    <name type="scientific">Mesorhabditis belari</name>
    <dbReference type="NCBI Taxonomy" id="2138241"/>
    <lineage>
        <taxon>Eukaryota</taxon>
        <taxon>Metazoa</taxon>
        <taxon>Ecdysozoa</taxon>
        <taxon>Nematoda</taxon>
        <taxon>Chromadorea</taxon>
        <taxon>Rhabditida</taxon>
        <taxon>Rhabditina</taxon>
        <taxon>Rhabditomorpha</taxon>
        <taxon>Rhabditoidea</taxon>
        <taxon>Rhabditidae</taxon>
        <taxon>Mesorhabditinae</taxon>
        <taxon>Mesorhabditis</taxon>
    </lineage>
</organism>
<dbReference type="GO" id="GO:0002020">
    <property type="term" value="F:protease binding"/>
    <property type="evidence" value="ECO:0007669"/>
    <property type="project" value="TreeGrafter"/>
</dbReference>
<evidence type="ECO:0000256" key="4">
    <source>
        <dbReference type="PIRSR" id="PIRSR601820-1"/>
    </source>
</evidence>
<evidence type="ECO:0000313" key="9">
    <source>
        <dbReference type="WBParaSite" id="MBELARI_LOCUS14955"/>
    </source>
</evidence>